<feature type="region of interest" description="Disordered" evidence="2">
    <location>
        <begin position="1"/>
        <end position="59"/>
    </location>
</feature>
<protein>
    <submittedName>
        <fullName evidence="3">Uncharacterized protein</fullName>
    </submittedName>
</protein>
<dbReference type="PANTHER" id="PTHR33924">
    <property type="entry name" value="CATION-TRANSPORTING ATPASE"/>
    <property type="match status" value="1"/>
</dbReference>
<feature type="compositionally biased region" description="Basic and acidic residues" evidence="2">
    <location>
        <begin position="35"/>
        <end position="51"/>
    </location>
</feature>
<accession>A0A834GHJ2</accession>
<sequence>MGDEIDSGRSVSDPRSESKSMVGDKRSAADFGEQSELRPKRVKMRDLESVFRSEGTGTPACAYQLTSGKHDMEQEANFVKPKGFGWDLNAEDVSTSPDENPFHPYKNLEHHKSIDASECGSSTGPLEEKDPMRIWKEMKQNGFLSSSHGGIPIPKPRGRKSKFDGPKKKMEIAKREQVDRFAKIAAPSGLLNELNPGIINHVRNSKQVLSIIEALVRSEKLENRKQAIPMKSERNDFENANMVQMNHTGPSYEDGSHRTLGGSSQQKRGFPTLMGGSFYSKDDILALKLSSSTTTASENISSLSNEDSENISSVSSLSVKAANVASQWLELLYQDTKGRLAALQRSKKRVRAVIHTDLPLLISQEFSSNQENEPCAMVAGRCSDNANAELHRARWTALFDQMDKSLTEEEKQLESWLNQVKDMKRHCEWGLQHFHCHGSQRLGTLENDSRLEEADKLERELAVRAAAASIYSTCNILTSAENLPCF</sequence>
<comment type="caution">
    <text evidence="3">The sequence shown here is derived from an EMBL/GenBank/DDBJ whole genome shotgun (WGS) entry which is preliminary data.</text>
</comment>
<evidence type="ECO:0000313" key="3">
    <source>
        <dbReference type="EMBL" id="KAF7132684.1"/>
    </source>
</evidence>
<dbReference type="EMBL" id="WJXA01000009">
    <property type="protein sequence ID" value="KAF7132684.1"/>
    <property type="molecule type" value="Genomic_DNA"/>
</dbReference>
<organism evidence="3 4">
    <name type="scientific">Rhododendron simsii</name>
    <name type="common">Sims's rhododendron</name>
    <dbReference type="NCBI Taxonomy" id="118357"/>
    <lineage>
        <taxon>Eukaryota</taxon>
        <taxon>Viridiplantae</taxon>
        <taxon>Streptophyta</taxon>
        <taxon>Embryophyta</taxon>
        <taxon>Tracheophyta</taxon>
        <taxon>Spermatophyta</taxon>
        <taxon>Magnoliopsida</taxon>
        <taxon>eudicotyledons</taxon>
        <taxon>Gunneridae</taxon>
        <taxon>Pentapetalae</taxon>
        <taxon>asterids</taxon>
        <taxon>Ericales</taxon>
        <taxon>Ericaceae</taxon>
        <taxon>Ericoideae</taxon>
        <taxon>Rhodoreae</taxon>
        <taxon>Rhododendron</taxon>
    </lineage>
</organism>
<evidence type="ECO:0000256" key="2">
    <source>
        <dbReference type="SAM" id="MobiDB-lite"/>
    </source>
</evidence>
<reference evidence="3" key="1">
    <citation type="submission" date="2019-11" db="EMBL/GenBank/DDBJ databases">
        <authorList>
            <person name="Liu Y."/>
            <person name="Hou J."/>
            <person name="Li T.-Q."/>
            <person name="Guan C.-H."/>
            <person name="Wu X."/>
            <person name="Wu H.-Z."/>
            <person name="Ling F."/>
            <person name="Zhang R."/>
            <person name="Shi X.-G."/>
            <person name="Ren J.-P."/>
            <person name="Chen E.-F."/>
            <person name="Sun J.-M."/>
        </authorList>
    </citation>
    <scope>NUCLEOTIDE SEQUENCE</scope>
    <source>
        <strain evidence="3">Adult_tree_wgs_1</strain>
        <tissue evidence="3">Leaves</tissue>
    </source>
</reference>
<keyword evidence="1" id="KW-0175">Coiled coil</keyword>
<feature type="compositionally biased region" description="Basic and acidic residues" evidence="2">
    <location>
        <begin position="12"/>
        <end position="28"/>
    </location>
</feature>
<feature type="region of interest" description="Disordered" evidence="2">
    <location>
        <begin position="145"/>
        <end position="167"/>
    </location>
</feature>
<name>A0A834GHJ2_RHOSS</name>
<evidence type="ECO:0000256" key="1">
    <source>
        <dbReference type="SAM" id="Coils"/>
    </source>
</evidence>
<dbReference type="PANTHER" id="PTHR33924:SF5">
    <property type="entry name" value="CATION-TRANSPORTING ATPASE"/>
    <property type="match status" value="1"/>
</dbReference>
<keyword evidence="4" id="KW-1185">Reference proteome</keyword>
<evidence type="ECO:0000313" key="4">
    <source>
        <dbReference type="Proteomes" id="UP000626092"/>
    </source>
</evidence>
<dbReference type="Proteomes" id="UP000626092">
    <property type="component" value="Unassembled WGS sequence"/>
</dbReference>
<dbReference type="AlphaFoldDB" id="A0A834GHJ2"/>
<dbReference type="OrthoDB" id="1930341at2759"/>
<feature type="region of interest" description="Disordered" evidence="2">
    <location>
        <begin position="247"/>
        <end position="267"/>
    </location>
</feature>
<proteinExistence type="predicted"/>
<feature type="coiled-coil region" evidence="1">
    <location>
        <begin position="399"/>
        <end position="426"/>
    </location>
</feature>
<gene>
    <name evidence="3" type="ORF">RHSIM_Rhsim09G0185900</name>
</gene>